<dbReference type="Proteomes" id="UP001141806">
    <property type="component" value="Unassembled WGS sequence"/>
</dbReference>
<dbReference type="EMBL" id="JAMYWD010000002">
    <property type="protein sequence ID" value="KAJ4979531.1"/>
    <property type="molecule type" value="Genomic_DNA"/>
</dbReference>
<comment type="caution">
    <text evidence="1">The sequence shown here is derived from an EMBL/GenBank/DDBJ whole genome shotgun (WGS) entry which is preliminary data.</text>
</comment>
<sequence length="122" mass="13570">MGERIRVAKAEVVETYKASMELKKLVMTTLKKTMTPALVEIRDFFWASCLNLDMSKQKYFEKAHGVDVVPQFALLHAPPSRSKTPILPLSSEPLALLFSSELTLLPTSTLPTDLPLNDPRGA</sequence>
<accession>A0A9Q0L005</accession>
<protein>
    <submittedName>
        <fullName evidence="1">Uncharacterized protein</fullName>
    </submittedName>
</protein>
<keyword evidence="2" id="KW-1185">Reference proteome</keyword>
<dbReference type="AlphaFoldDB" id="A0A9Q0L005"/>
<evidence type="ECO:0000313" key="1">
    <source>
        <dbReference type="EMBL" id="KAJ4979531.1"/>
    </source>
</evidence>
<organism evidence="1 2">
    <name type="scientific">Protea cynaroides</name>
    <dbReference type="NCBI Taxonomy" id="273540"/>
    <lineage>
        <taxon>Eukaryota</taxon>
        <taxon>Viridiplantae</taxon>
        <taxon>Streptophyta</taxon>
        <taxon>Embryophyta</taxon>
        <taxon>Tracheophyta</taxon>
        <taxon>Spermatophyta</taxon>
        <taxon>Magnoliopsida</taxon>
        <taxon>Proteales</taxon>
        <taxon>Proteaceae</taxon>
        <taxon>Protea</taxon>
    </lineage>
</organism>
<evidence type="ECO:0000313" key="2">
    <source>
        <dbReference type="Proteomes" id="UP001141806"/>
    </source>
</evidence>
<reference evidence="1" key="1">
    <citation type="journal article" date="2023" name="Plant J.">
        <title>The genome of the king protea, Protea cynaroides.</title>
        <authorList>
            <person name="Chang J."/>
            <person name="Duong T.A."/>
            <person name="Schoeman C."/>
            <person name="Ma X."/>
            <person name="Roodt D."/>
            <person name="Barker N."/>
            <person name="Li Z."/>
            <person name="Van de Peer Y."/>
            <person name="Mizrachi E."/>
        </authorList>
    </citation>
    <scope>NUCLEOTIDE SEQUENCE</scope>
    <source>
        <tissue evidence="1">Young leaves</tissue>
    </source>
</reference>
<proteinExistence type="predicted"/>
<gene>
    <name evidence="1" type="ORF">NE237_010311</name>
</gene>
<name>A0A9Q0L005_9MAGN</name>